<evidence type="ECO:0000313" key="1">
    <source>
        <dbReference type="EMBL" id="KAJ6970234.1"/>
    </source>
</evidence>
<dbReference type="EMBL" id="JAQIZT010000015">
    <property type="protein sequence ID" value="KAJ6970234.1"/>
    <property type="molecule type" value="Genomic_DNA"/>
</dbReference>
<comment type="caution">
    <text evidence="1">The sequence shown here is derived from an EMBL/GenBank/DDBJ whole genome shotgun (WGS) entry which is preliminary data.</text>
</comment>
<keyword evidence="2" id="KW-1185">Reference proteome</keyword>
<proteinExistence type="predicted"/>
<reference evidence="1" key="1">
    <citation type="journal article" date="2023" name="Mol. Ecol. Resour.">
        <title>Chromosome-level genome assembly of a triploid poplar Populus alba 'Berolinensis'.</title>
        <authorList>
            <person name="Chen S."/>
            <person name="Yu Y."/>
            <person name="Wang X."/>
            <person name="Wang S."/>
            <person name="Zhang T."/>
            <person name="Zhou Y."/>
            <person name="He R."/>
            <person name="Meng N."/>
            <person name="Wang Y."/>
            <person name="Liu W."/>
            <person name="Liu Z."/>
            <person name="Liu J."/>
            <person name="Guo Q."/>
            <person name="Huang H."/>
            <person name="Sederoff R.R."/>
            <person name="Wang G."/>
            <person name="Qu G."/>
            <person name="Chen S."/>
        </authorList>
    </citation>
    <scope>NUCLEOTIDE SEQUENCE</scope>
    <source>
        <strain evidence="1">SC-2020</strain>
    </source>
</reference>
<sequence length="33" mass="4186">MHLERQLRRITSCKIIQDSRHLERQLWRIRSIL</sequence>
<name>A0AAD6LNA5_9ROSI</name>
<dbReference type="AlphaFoldDB" id="A0AAD6LNA5"/>
<accession>A0AAD6LNA5</accession>
<evidence type="ECO:0000313" key="2">
    <source>
        <dbReference type="Proteomes" id="UP001164929"/>
    </source>
</evidence>
<dbReference type="Proteomes" id="UP001164929">
    <property type="component" value="Chromosome 15"/>
</dbReference>
<protein>
    <submittedName>
        <fullName evidence="1">Uncharacterized protein</fullName>
    </submittedName>
</protein>
<organism evidence="1 2">
    <name type="scientific">Populus alba x Populus x berolinensis</name>
    <dbReference type="NCBI Taxonomy" id="444605"/>
    <lineage>
        <taxon>Eukaryota</taxon>
        <taxon>Viridiplantae</taxon>
        <taxon>Streptophyta</taxon>
        <taxon>Embryophyta</taxon>
        <taxon>Tracheophyta</taxon>
        <taxon>Spermatophyta</taxon>
        <taxon>Magnoliopsida</taxon>
        <taxon>eudicotyledons</taxon>
        <taxon>Gunneridae</taxon>
        <taxon>Pentapetalae</taxon>
        <taxon>rosids</taxon>
        <taxon>fabids</taxon>
        <taxon>Malpighiales</taxon>
        <taxon>Salicaceae</taxon>
        <taxon>Saliceae</taxon>
        <taxon>Populus</taxon>
    </lineage>
</organism>
<gene>
    <name evidence="1" type="ORF">NC653_034732</name>
</gene>